<dbReference type="SUPFAM" id="SSF55785">
    <property type="entry name" value="PYP-like sensor domain (PAS domain)"/>
    <property type="match status" value="1"/>
</dbReference>
<evidence type="ECO:0000259" key="5">
    <source>
        <dbReference type="Pfam" id="PF13426"/>
    </source>
</evidence>
<keyword evidence="2" id="KW-0288">FMN</keyword>
<evidence type="ECO:0000313" key="6">
    <source>
        <dbReference type="EMBL" id="KOO22194.1"/>
    </source>
</evidence>
<evidence type="ECO:0000256" key="2">
    <source>
        <dbReference type="ARBA" id="ARBA00022643"/>
    </source>
</evidence>
<dbReference type="PANTHER" id="PTHR47429">
    <property type="entry name" value="PROTEIN TWIN LOV 1"/>
    <property type="match status" value="1"/>
</dbReference>
<keyword evidence="3" id="KW-0157">Chromophore</keyword>
<dbReference type="Pfam" id="PF13426">
    <property type="entry name" value="PAS_9"/>
    <property type="match status" value="1"/>
</dbReference>
<evidence type="ECO:0000256" key="4">
    <source>
        <dbReference type="SAM" id="MobiDB-lite"/>
    </source>
</evidence>
<evidence type="ECO:0000256" key="1">
    <source>
        <dbReference type="ARBA" id="ARBA00022630"/>
    </source>
</evidence>
<dbReference type="EMBL" id="JWZX01003302">
    <property type="protein sequence ID" value="KOO22194.1"/>
    <property type="molecule type" value="Genomic_DNA"/>
</dbReference>
<gene>
    <name evidence="6" type="ORF">Ctob_004970</name>
</gene>
<dbReference type="AlphaFoldDB" id="A0A0M0J6F2"/>
<evidence type="ECO:0000256" key="3">
    <source>
        <dbReference type="ARBA" id="ARBA00022991"/>
    </source>
</evidence>
<dbReference type="InterPro" id="IPR000014">
    <property type="entry name" value="PAS"/>
</dbReference>
<keyword evidence="7" id="KW-1185">Reference proteome</keyword>
<proteinExistence type="predicted"/>
<dbReference type="Proteomes" id="UP000037460">
    <property type="component" value="Unassembled WGS sequence"/>
</dbReference>
<accession>A0A0M0J6F2</accession>
<dbReference type="GO" id="GO:0005634">
    <property type="term" value="C:nucleus"/>
    <property type="evidence" value="ECO:0007669"/>
    <property type="project" value="TreeGrafter"/>
</dbReference>
<comment type="caution">
    <text evidence="6">The sequence shown here is derived from an EMBL/GenBank/DDBJ whole genome shotgun (WGS) entry which is preliminary data.</text>
</comment>
<dbReference type="Gene3D" id="3.30.450.20">
    <property type="entry name" value="PAS domain"/>
    <property type="match status" value="1"/>
</dbReference>
<evidence type="ECO:0000313" key="7">
    <source>
        <dbReference type="Proteomes" id="UP000037460"/>
    </source>
</evidence>
<protein>
    <submittedName>
        <fullName evidence="6">Bacterio-opsin activator</fullName>
    </submittedName>
</protein>
<name>A0A0M0J6F2_9EUKA</name>
<dbReference type="PANTHER" id="PTHR47429:SF2">
    <property type="entry name" value="PROTEIN TWIN LOV 1"/>
    <property type="match status" value="1"/>
</dbReference>
<dbReference type="OrthoDB" id="447251at2759"/>
<sequence>MAAQQWKCPPLDGWGVHPSGEESSLMDASEPPSSSSCDGTSRKRQGDELLEQRSDGSRAKHNDDCYQSFPTYQNLSAVQRAIIARIIGMLDTTQDSVVISNPQQPCSPIVYVTNAWQDMCGYRMSEAIGQNPRCTQGEHSDKDTIRGMGVALSNQQACRVRLINYRGGANHEPFWNCLSVQPIFFKGELVLFAARLQDYSHRLTRLVSLKPAQFCKSGSCFQYRVRLGNLRSARSLSQARIVDVTARDLDNASVGIYASDTEEIDVAVGVGAPGGGVPPRHVKRLGFGGLQLEPEYLLDRLRHECNDLGFPAITQDVEVAGTEVMRMEIRGPAVFGAAAGGSSADAGAPLGAAGAGGISGISGISGAAGMRAVVHVMPEDDEGTYAISLMRLQGDTFEFHSLYRKLRERLGDVTQMPPVPPLRLTENTGQITVTR</sequence>
<feature type="compositionally biased region" description="Basic and acidic residues" evidence="4">
    <location>
        <begin position="40"/>
        <end position="63"/>
    </location>
</feature>
<dbReference type="InterPro" id="IPR035965">
    <property type="entry name" value="PAS-like_dom_sf"/>
</dbReference>
<reference evidence="7" key="1">
    <citation type="journal article" date="2015" name="PLoS Genet.">
        <title>Genome Sequence and Transcriptome Analyses of Chrysochromulina tobin: Metabolic Tools for Enhanced Algal Fitness in the Prominent Order Prymnesiales (Haptophyceae).</title>
        <authorList>
            <person name="Hovde B.T."/>
            <person name="Deodato C.R."/>
            <person name="Hunsperger H.M."/>
            <person name="Ryken S.A."/>
            <person name="Yost W."/>
            <person name="Jha R.K."/>
            <person name="Patterson J."/>
            <person name="Monnat R.J. Jr."/>
            <person name="Barlow S.B."/>
            <person name="Starkenburg S.R."/>
            <person name="Cattolico R.A."/>
        </authorList>
    </citation>
    <scope>NUCLEOTIDE SEQUENCE</scope>
    <source>
        <strain evidence="7">CCMP291</strain>
    </source>
</reference>
<feature type="region of interest" description="Disordered" evidence="4">
    <location>
        <begin position="1"/>
        <end position="63"/>
    </location>
</feature>
<feature type="domain" description="PAS" evidence="5">
    <location>
        <begin position="95"/>
        <end position="200"/>
    </location>
</feature>
<organism evidence="6 7">
    <name type="scientific">Chrysochromulina tobinii</name>
    <dbReference type="NCBI Taxonomy" id="1460289"/>
    <lineage>
        <taxon>Eukaryota</taxon>
        <taxon>Haptista</taxon>
        <taxon>Haptophyta</taxon>
        <taxon>Prymnesiophyceae</taxon>
        <taxon>Prymnesiales</taxon>
        <taxon>Chrysochromulinaceae</taxon>
        <taxon>Chrysochromulina</taxon>
    </lineage>
</organism>
<keyword evidence="1" id="KW-0285">Flavoprotein</keyword>